<proteinExistence type="predicted"/>
<dbReference type="PANTHER" id="PTHR22878">
    <property type="entry name" value="DYNEIN HEAVY CHAIN 6, AXONEMAL-LIKE-RELATED"/>
    <property type="match status" value="1"/>
</dbReference>
<accession>A0A8E0S832</accession>
<dbReference type="GO" id="GO:0051959">
    <property type="term" value="F:dynein light intermediate chain binding"/>
    <property type="evidence" value="ECO:0007669"/>
    <property type="project" value="InterPro"/>
</dbReference>
<keyword evidence="3" id="KW-1185">Reference proteome</keyword>
<reference evidence="2" key="1">
    <citation type="submission" date="2019-05" db="EMBL/GenBank/DDBJ databases">
        <title>Annotation for the trematode Fasciolopsis buski.</title>
        <authorList>
            <person name="Choi Y.-J."/>
        </authorList>
    </citation>
    <scope>NUCLEOTIDE SEQUENCE</scope>
    <source>
        <strain evidence="2">HT</strain>
        <tissue evidence="2">Whole worm</tissue>
    </source>
</reference>
<dbReference type="Proteomes" id="UP000728185">
    <property type="component" value="Unassembled WGS sequence"/>
</dbReference>
<dbReference type="PANTHER" id="PTHR22878:SF63">
    <property type="entry name" value="DYNEIN AXONEMAL HEAVY CHAIN 10"/>
    <property type="match status" value="1"/>
</dbReference>
<dbReference type="AlphaFoldDB" id="A0A8E0S832"/>
<dbReference type="GO" id="GO:0045505">
    <property type="term" value="F:dynein intermediate chain binding"/>
    <property type="evidence" value="ECO:0007669"/>
    <property type="project" value="InterPro"/>
</dbReference>
<organism evidence="2 3">
    <name type="scientific">Fasciolopsis buskii</name>
    <dbReference type="NCBI Taxonomy" id="27845"/>
    <lineage>
        <taxon>Eukaryota</taxon>
        <taxon>Metazoa</taxon>
        <taxon>Spiralia</taxon>
        <taxon>Lophotrochozoa</taxon>
        <taxon>Platyhelminthes</taxon>
        <taxon>Trematoda</taxon>
        <taxon>Digenea</taxon>
        <taxon>Plagiorchiida</taxon>
        <taxon>Echinostomata</taxon>
        <taxon>Echinostomatoidea</taxon>
        <taxon>Fasciolidae</taxon>
        <taxon>Fasciolopsis</taxon>
    </lineage>
</organism>
<feature type="domain" description="Dynein heavy chain C-terminal" evidence="1">
    <location>
        <begin position="1"/>
        <end position="207"/>
    </location>
</feature>
<protein>
    <submittedName>
        <fullName evidence="2">Dynein heavy chain 10 axonemal</fullName>
    </submittedName>
</protein>
<dbReference type="Pfam" id="PF18199">
    <property type="entry name" value="Dynein_C"/>
    <property type="match status" value="1"/>
</dbReference>
<gene>
    <name evidence="2" type="ORF">FBUS_10898</name>
</gene>
<evidence type="ECO:0000313" key="3">
    <source>
        <dbReference type="Proteomes" id="UP000728185"/>
    </source>
</evidence>
<dbReference type="EMBL" id="LUCM01001097">
    <property type="protein sequence ID" value="KAA0199496.1"/>
    <property type="molecule type" value="Genomic_DNA"/>
</dbReference>
<dbReference type="Gene3D" id="1.20.1270.280">
    <property type="match status" value="1"/>
</dbReference>
<comment type="caution">
    <text evidence="2">The sequence shown here is derived from an EMBL/GenBank/DDBJ whole genome shotgun (WGS) entry which is preliminary data.</text>
</comment>
<dbReference type="Gene3D" id="3.10.490.20">
    <property type="match status" value="1"/>
</dbReference>
<dbReference type="InterPro" id="IPR026983">
    <property type="entry name" value="DHC"/>
</dbReference>
<dbReference type="InterPro" id="IPR041228">
    <property type="entry name" value="Dynein_C"/>
</dbReference>
<evidence type="ECO:0000259" key="1">
    <source>
        <dbReference type="Pfam" id="PF18199"/>
    </source>
</evidence>
<name>A0A8E0S832_9TREM</name>
<dbReference type="GO" id="GO:0030286">
    <property type="term" value="C:dynein complex"/>
    <property type="evidence" value="ECO:0007669"/>
    <property type="project" value="InterPro"/>
</dbReference>
<sequence>MSEELDDISRCLFNGLLPTSWRRLVPQTEKSLPDWIQHLLRRADQYKKWMATGKSEPAVMWLSGLHLPQSYLTALIQKACRKHGWALDKCALQTSVTEIPPEEVHTVLMAPELGCHVSGLYLEGSAWDSENGCLVRQNPRVLMQEMPVIRLTPIERHRLKLTGTVPVPVYITSLRRNAMGEGFVTVLDLPTTEHPSHWILQGVAILLNTD</sequence>
<dbReference type="GO" id="GO:0007018">
    <property type="term" value="P:microtubule-based movement"/>
    <property type="evidence" value="ECO:0007669"/>
    <property type="project" value="InterPro"/>
</dbReference>
<dbReference type="FunFam" id="3.10.490.20:FF:000006">
    <property type="entry name" value="Dynein axonemal heavy chain 10"/>
    <property type="match status" value="1"/>
</dbReference>
<dbReference type="InterPro" id="IPR043160">
    <property type="entry name" value="Dynein_C_barrel"/>
</dbReference>
<evidence type="ECO:0000313" key="2">
    <source>
        <dbReference type="EMBL" id="KAA0199496.1"/>
    </source>
</evidence>
<dbReference type="OrthoDB" id="10251809at2759"/>